<evidence type="ECO:0000256" key="1">
    <source>
        <dbReference type="SAM" id="MobiDB-lite"/>
    </source>
</evidence>
<dbReference type="Proteomes" id="UP000270185">
    <property type="component" value="Chromosome"/>
</dbReference>
<gene>
    <name evidence="2" type="ORF">EIB73_10360</name>
</gene>
<dbReference type="KEGG" id="ccas:EIB73_10360"/>
<name>A0A3G8XXT8_9FLAO</name>
<keyword evidence="3" id="KW-1185">Reference proteome</keyword>
<proteinExistence type="predicted"/>
<dbReference type="EMBL" id="CP034159">
    <property type="protein sequence ID" value="AZI33561.1"/>
    <property type="molecule type" value="Genomic_DNA"/>
</dbReference>
<dbReference type="AlphaFoldDB" id="A0A3G8XXT8"/>
<dbReference type="OrthoDB" id="1100725at2"/>
<organism evidence="2 3">
    <name type="scientific">Kaistella carnis</name>
    <dbReference type="NCBI Taxonomy" id="1241979"/>
    <lineage>
        <taxon>Bacteria</taxon>
        <taxon>Pseudomonadati</taxon>
        <taxon>Bacteroidota</taxon>
        <taxon>Flavobacteriia</taxon>
        <taxon>Flavobacteriales</taxon>
        <taxon>Weeksellaceae</taxon>
        <taxon>Chryseobacterium group</taxon>
        <taxon>Kaistella</taxon>
    </lineage>
</organism>
<evidence type="ECO:0000313" key="2">
    <source>
        <dbReference type="EMBL" id="AZI33561.1"/>
    </source>
</evidence>
<reference evidence="3" key="1">
    <citation type="submission" date="2018-11" db="EMBL/GenBank/DDBJ databases">
        <title>Proposal to divide the Flavobacteriaceae and reorganize its genera based on Amino Acid Identity values calculated from whole genome sequences.</title>
        <authorList>
            <person name="Nicholson A.C."/>
            <person name="Gulvik C.A."/>
            <person name="Whitney A.M."/>
            <person name="Humrighouse B.W."/>
            <person name="Bell M."/>
            <person name="Holmes B."/>
            <person name="Steigerwalt A.G."/>
            <person name="Villarma A."/>
            <person name="Sheth M."/>
            <person name="Batra D."/>
            <person name="Pryor J."/>
            <person name="Bernardet J.-F."/>
            <person name="Hugo C."/>
            <person name="Kampfer P."/>
            <person name="Newman J.D."/>
            <person name="McQuiston J.R."/>
        </authorList>
    </citation>
    <scope>NUCLEOTIDE SEQUENCE [LARGE SCALE GENOMIC DNA]</scope>
    <source>
        <strain evidence="3">G0081</strain>
    </source>
</reference>
<protein>
    <submittedName>
        <fullName evidence="2">Uncharacterized protein</fullName>
    </submittedName>
</protein>
<evidence type="ECO:0000313" key="3">
    <source>
        <dbReference type="Proteomes" id="UP000270185"/>
    </source>
</evidence>
<dbReference type="RefSeq" id="WP_125025142.1">
    <property type="nucleotide sequence ID" value="NZ_CP034159.1"/>
</dbReference>
<sequence>MQNLQDIQDKIFFETKSILESLAKIESADELIMKQGLFAEAGDRIAFLRILEKNKDDFDQIFEAYGEKIQKNYAIQKQDEFNHDDLNEEDFAHDVIEEEVIFTNELNNFDAENVNEEFVLHEAISASDPESSEDLSFSEPLISNVVEKEIPLIVEQENLDYEERIAQKERELEEMEERRRKIVEFSKHEQDPVDPQQDSVEPQHETPLQQAEKKFRLANIKGLKVVQQLFDDDPLEHDAALKEKEQDPGSLLKTNIKTDFMEAERKKPEFKLDLNDRVAFSKSLFNGDVEELKITIDKLNSFGTLEEAKQYLSEIYYKKDWSKSDEYAQRLWNLVENKFM</sequence>
<feature type="region of interest" description="Disordered" evidence="1">
    <location>
        <begin position="184"/>
        <end position="207"/>
    </location>
</feature>
<accession>A0A3G8XXT8</accession>